<keyword evidence="14" id="KW-1185">Reference proteome</keyword>
<accession>A0A1W6L984</accession>
<evidence type="ECO:0000256" key="12">
    <source>
        <dbReference type="RuleBase" id="RU362010"/>
    </source>
</evidence>
<dbReference type="GO" id="GO:0050897">
    <property type="term" value="F:cobalt ion binding"/>
    <property type="evidence" value="ECO:0007669"/>
    <property type="project" value="TreeGrafter"/>
</dbReference>
<evidence type="ECO:0000256" key="9">
    <source>
        <dbReference type="ARBA" id="ARBA00023136"/>
    </source>
</evidence>
<dbReference type="GO" id="GO:0015087">
    <property type="term" value="F:cobalt ion transmembrane transporter activity"/>
    <property type="evidence" value="ECO:0007669"/>
    <property type="project" value="UniProtKB-UniRule"/>
</dbReference>
<evidence type="ECO:0000313" key="13">
    <source>
        <dbReference type="EMBL" id="ARN20869.1"/>
    </source>
</evidence>
<dbReference type="CDD" id="cd12830">
    <property type="entry name" value="MtCorA-like"/>
    <property type="match status" value="1"/>
</dbReference>
<dbReference type="SUPFAM" id="SSF143865">
    <property type="entry name" value="CorA soluble domain-like"/>
    <property type="match status" value="1"/>
</dbReference>
<feature type="transmembrane region" description="Helical" evidence="12">
    <location>
        <begin position="296"/>
        <end position="316"/>
    </location>
</feature>
<comment type="subcellular location">
    <subcellularLocation>
        <location evidence="1">Cell membrane</location>
        <topology evidence="1">Multi-pass membrane protein</topology>
    </subcellularLocation>
    <subcellularLocation>
        <location evidence="12">Membrane</location>
        <topology evidence="12">Multi-pass membrane protein</topology>
    </subcellularLocation>
</comment>
<dbReference type="NCBIfam" id="TIGR00383">
    <property type="entry name" value="corA"/>
    <property type="match status" value="1"/>
</dbReference>
<keyword evidence="7 12" id="KW-1133">Transmembrane helix</keyword>
<dbReference type="Gene3D" id="3.30.460.20">
    <property type="entry name" value="CorA soluble domain-like"/>
    <property type="match status" value="1"/>
</dbReference>
<keyword evidence="3 12" id="KW-0813">Transport</keyword>
<keyword evidence="9 12" id="KW-0472">Membrane</keyword>
<dbReference type="GO" id="GO:0015095">
    <property type="term" value="F:magnesium ion transmembrane transporter activity"/>
    <property type="evidence" value="ECO:0007669"/>
    <property type="project" value="UniProtKB-UniRule"/>
</dbReference>
<dbReference type="Gene3D" id="1.20.58.340">
    <property type="entry name" value="Magnesium transport protein CorA, transmembrane region"/>
    <property type="match status" value="2"/>
</dbReference>
<comment type="catalytic activity">
    <reaction evidence="10">
        <text>Mg(2+)(in) = Mg(2+)(out)</text>
        <dbReference type="Rhea" id="RHEA:29827"/>
        <dbReference type="ChEBI" id="CHEBI:18420"/>
    </reaction>
</comment>
<gene>
    <name evidence="12" type="primary">corA</name>
    <name evidence="13" type="ORF">A4W93_13710</name>
</gene>
<dbReference type="InterPro" id="IPR045861">
    <property type="entry name" value="CorA_cytoplasmic_dom"/>
</dbReference>
<dbReference type="AlphaFoldDB" id="A0A1W6L984"/>
<keyword evidence="6 12" id="KW-0460">Magnesium</keyword>
<dbReference type="RefSeq" id="WP_085751149.1">
    <property type="nucleotide sequence ID" value="NZ_BSPR01000007.1"/>
</dbReference>
<dbReference type="KEGG" id="rgu:A4W93_13710"/>
<dbReference type="OrthoDB" id="9803416at2"/>
<dbReference type="Proteomes" id="UP000193427">
    <property type="component" value="Chromosome"/>
</dbReference>
<protein>
    <recommendedName>
        <fullName evidence="12">Magnesium transport protein CorA</fullName>
    </recommendedName>
</protein>
<evidence type="ECO:0000256" key="1">
    <source>
        <dbReference type="ARBA" id="ARBA00004651"/>
    </source>
</evidence>
<evidence type="ECO:0000256" key="4">
    <source>
        <dbReference type="ARBA" id="ARBA00022475"/>
    </source>
</evidence>
<evidence type="ECO:0000256" key="8">
    <source>
        <dbReference type="ARBA" id="ARBA00023065"/>
    </source>
</evidence>
<sequence length="322" mass="36214">MLITCVAYEEGRKLADIRPEAISDYLARPGCFVWVALKDATPEELETMRVEFDLHELAVEDARHGHQRPKIEEYGDTVFAVVHTVELSPEQDLQVGEVDVFAGPNFVISIRNRSMHSLGVVRERAEREPHLLRNGSGFVLYALIDAIVDEYFPVIDTLEAELEDIEEQIFTPGTGRANVQRLYALKRRITVVKHAVAPLLESVSKLTVGRVPQVCANTRDYFRDVVDHLARINALLDGLRDTIGTAIQVNLSMVTIEEAETAKRLAAWAGIFALATVFAGIWGMNFEVMPELKWIWGYPAALVTMALSCGVLYRYFRKVGWL</sequence>
<comment type="similarity">
    <text evidence="2 12">Belongs to the CorA metal ion transporter (MIT) (TC 1.A.35) family.</text>
</comment>
<dbReference type="InterPro" id="IPR004488">
    <property type="entry name" value="Mg/Co-transport_prot_CorA"/>
</dbReference>
<dbReference type="InterPro" id="IPR045863">
    <property type="entry name" value="CorA_TM1_TM2"/>
</dbReference>
<evidence type="ECO:0000313" key="14">
    <source>
        <dbReference type="Proteomes" id="UP000193427"/>
    </source>
</evidence>
<keyword evidence="8 12" id="KW-0406">Ion transport</keyword>
<dbReference type="PANTHER" id="PTHR46494">
    <property type="entry name" value="CORA FAMILY METAL ION TRANSPORTER (EUROFUNG)"/>
    <property type="match status" value="1"/>
</dbReference>
<evidence type="ECO:0000256" key="6">
    <source>
        <dbReference type="ARBA" id="ARBA00022842"/>
    </source>
</evidence>
<evidence type="ECO:0000256" key="3">
    <source>
        <dbReference type="ARBA" id="ARBA00022448"/>
    </source>
</evidence>
<feature type="transmembrane region" description="Helical" evidence="12">
    <location>
        <begin position="265"/>
        <end position="284"/>
    </location>
</feature>
<dbReference type="GO" id="GO:0005886">
    <property type="term" value="C:plasma membrane"/>
    <property type="evidence" value="ECO:0007669"/>
    <property type="project" value="UniProtKB-SubCell"/>
</dbReference>
<dbReference type="InterPro" id="IPR002523">
    <property type="entry name" value="MgTranspt_CorA/ZnTranspt_ZntB"/>
</dbReference>
<keyword evidence="5 12" id="KW-0812">Transmembrane</keyword>
<organism evidence="13 14">
    <name type="scientific">Piscinibacter gummiphilus</name>
    <dbReference type="NCBI Taxonomy" id="946333"/>
    <lineage>
        <taxon>Bacteria</taxon>
        <taxon>Pseudomonadati</taxon>
        <taxon>Pseudomonadota</taxon>
        <taxon>Betaproteobacteria</taxon>
        <taxon>Burkholderiales</taxon>
        <taxon>Sphaerotilaceae</taxon>
        <taxon>Piscinibacter</taxon>
    </lineage>
</organism>
<evidence type="ECO:0000256" key="7">
    <source>
        <dbReference type="ARBA" id="ARBA00022989"/>
    </source>
</evidence>
<evidence type="ECO:0000256" key="2">
    <source>
        <dbReference type="ARBA" id="ARBA00009765"/>
    </source>
</evidence>
<dbReference type="FunFam" id="1.20.58.340:FF:000004">
    <property type="entry name" value="Magnesium transport protein CorA"/>
    <property type="match status" value="1"/>
</dbReference>
<dbReference type="SUPFAM" id="SSF144083">
    <property type="entry name" value="Magnesium transport protein CorA, transmembrane region"/>
    <property type="match status" value="1"/>
</dbReference>
<dbReference type="GO" id="GO:0000287">
    <property type="term" value="F:magnesium ion binding"/>
    <property type="evidence" value="ECO:0007669"/>
    <property type="project" value="TreeGrafter"/>
</dbReference>
<evidence type="ECO:0000256" key="5">
    <source>
        <dbReference type="ARBA" id="ARBA00022692"/>
    </source>
</evidence>
<dbReference type="STRING" id="946333.A4W93_13710"/>
<evidence type="ECO:0000256" key="10">
    <source>
        <dbReference type="ARBA" id="ARBA00034269"/>
    </source>
</evidence>
<dbReference type="Pfam" id="PF01544">
    <property type="entry name" value="CorA"/>
    <property type="match status" value="1"/>
</dbReference>
<keyword evidence="4 12" id="KW-1003">Cell membrane</keyword>
<comment type="function">
    <text evidence="11">Mediates influx of magnesium ions. Alternates between open and closed states. Activated by low cytoplasmic Mg(2+) levels. Inactive when cytoplasmic Mg(2+) levels are high.</text>
</comment>
<reference evidence="13 14" key="1">
    <citation type="submission" date="2016-04" db="EMBL/GenBank/DDBJ databases">
        <title>Complete genome sequence of natural rubber-degrading, novel Gram-negative bacterium, Rhizobacter gummiphilus strain NS21.</title>
        <authorList>
            <person name="Tabata M."/>
            <person name="Kasai D."/>
            <person name="Fukuda M."/>
        </authorList>
    </citation>
    <scope>NUCLEOTIDE SEQUENCE [LARGE SCALE GENOMIC DNA]</scope>
    <source>
        <strain evidence="13 14">NS21</strain>
    </source>
</reference>
<dbReference type="EMBL" id="CP015118">
    <property type="protein sequence ID" value="ARN20869.1"/>
    <property type="molecule type" value="Genomic_DNA"/>
</dbReference>
<dbReference type="PANTHER" id="PTHR46494:SF1">
    <property type="entry name" value="CORA FAMILY METAL ION TRANSPORTER (EUROFUNG)"/>
    <property type="match status" value="1"/>
</dbReference>
<name>A0A1W6L984_9BURK</name>
<proteinExistence type="inferred from homology"/>
<evidence type="ECO:0000256" key="11">
    <source>
        <dbReference type="ARBA" id="ARBA00045497"/>
    </source>
</evidence>